<dbReference type="InterPro" id="IPR012955">
    <property type="entry name" value="CASP_C"/>
</dbReference>
<keyword evidence="4" id="KW-0813">Transport</keyword>
<reference evidence="14" key="1">
    <citation type="submission" date="2020-05" db="EMBL/GenBank/DDBJ databases">
        <title>Mycena genomes resolve the evolution of fungal bioluminescence.</title>
        <authorList>
            <person name="Tsai I.J."/>
        </authorList>
    </citation>
    <scope>NUCLEOTIDE SEQUENCE</scope>
    <source>
        <strain evidence="14">110903Hualien_Pintung</strain>
    </source>
</reference>
<dbReference type="OrthoDB" id="10257567at2759"/>
<gene>
    <name evidence="14" type="ORF">HMN09_00760100</name>
</gene>
<protein>
    <recommendedName>
        <fullName evidence="3">Protein CASP</fullName>
    </recommendedName>
</protein>
<feature type="compositionally biased region" description="Polar residues" evidence="11">
    <location>
        <begin position="594"/>
        <end position="609"/>
    </location>
</feature>
<feature type="coiled-coil region" evidence="10">
    <location>
        <begin position="442"/>
        <end position="476"/>
    </location>
</feature>
<keyword evidence="5" id="KW-0812">Transmembrane</keyword>
<evidence type="ECO:0000256" key="10">
    <source>
        <dbReference type="SAM" id="Coils"/>
    </source>
</evidence>
<accession>A0A8H6SWE2</accession>
<feature type="domain" description="Cux N-terminal" evidence="13">
    <location>
        <begin position="52"/>
        <end position="132"/>
    </location>
</feature>
<feature type="compositionally biased region" description="Polar residues" evidence="11">
    <location>
        <begin position="16"/>
        <end position="37"/>
    </location>
</feature>
<feature type="coiled-coil region" evidence="10">
    <location>
        <begin position="131"/>
        <end position="226"/>
    </location>
</feature>
<comment type="similarity">
    <text evidence="2">Belongs to the CASP family.</text>
</comment>
<keyword evidence="6" id="KW-1133">Transmembrane helix</keyword>
<dbReference type="PANTHER" id="PTHR14043">
    <property type="entry name" value="CCAAT DISPLACEMENT PROTEIN-RELATED"/>
    <property type="match status" value="1"/>
</dbReference>
<sequence>MSSDFSGALATWKGTIQSKTPLRPITNVNNPQKSTSRNCRRPSTRKASNSWTTRRESVVGRKALADKTKEFKKISESEKLEAFKGLLKAYQTEIDSLTKRSKASENAFLDVYKVLAEAPDPYPLLEAAVDQTVKVAEARELEAELKRLREENIDLRKRVNDFSSVETAKKKAEAKVEQLEQKMEDMILEKVAQKENELNATYDEKMRNYEEREQDLQKQVALTKNQLLDLRMSNESNQAKLMDQGQRQDKEVVAKLAELDMVVADLERANSRVVTVERRNEILRAEIEAMRSGSETSDRVKSLEAQVAELEAEAERLSRVLETQKETSSDAAEDAQKRIGELGRDINNKAGEIEQLRHKLKQYADYDEIKRELEIMKYVEFAGLDEDAYENGDHDATSDSALQLPNPNAQKANAHRGKTLEALLATKNKKLLEELTRFRILHTELEASLASAEEQLVATKADLEKQKDLNEKLETDLLSMNSHKSSENLAVAAETDATDLLAGLDLGRKKESATKTTPIPFSSSSADTTILPIVTSQRDRFRQRNAELEEELRKQFQIISELRAEIKNLQADNLKLYEKVRYMQSYREEAGSRPVTSQLDPLPAQSGTSRADDMSRYRARYEEAMNPFEAFRGREATRAYQNLNVVERGVLILTRGILGNRRTRAFFIVYAIVLHMLVMVSTYECTASSGGGYQRSPAPM</sequence>
<dbReference type="Proteomes" id="UP000613580">
    <property type="component" value="Unassembled WGS sequence"/>
</dbReference>
<dbReference type="EMBL" id="JACAZE010000009">
    <property type="protein sequence ID" value="KAF7306052.1"/>
    <property type="molecule type" value="Genomic_DNA"/>
</dbReference>
<evidence type="ECO:0000256" key="4">
    <source>
        <dbReference type="ARBA" id="ARBA00022448"/>
    </source>
</evidence>
<feature type="compositionally biased region" description="Polar residues" evidence="11">
    <location>
        <begin position="398"/>
        <end position="411"/>
    </location>
</feature>
<dbReference type="Pfam" id="PF08172">
    <property type="entry name" value="CASP_C"/>
    <property type="match status" value="1"/>
</dbReference>
<dbReference type="Pfam" id="PF25398">
    <property type="entry name" value="CUX1_N"/>
    <property type="match status" value="1"/>
</dbReference>
<feature type="region of interest" description="Disordered" evidence="11">
    <location>
        <begin position="589"/>
        <end position="613"/>
    </location>
</feature>
<dbReference type="GO" id="GO:0000139">
    <property type="term" value="C:Golgi membrane"/>
    <property type="evidence" value="ECO:0007669"/>
    <property type="project" value="UniProtKB-SubCell"/>
</dbReference>
<evidence type="ECO:0000256" key="3">
    <source>
        <dbReference type="ARBA" id="ARBA00018691"/>
    </source>
</evidence>
<feature type="domain" description="CASP C-terminal" evidence="12">
    <location>
        <begin position="452"/>
        <end position="687"/>
    </location>
</feature>
<evidence type="ECO:0000256" key="5">
    <source>
        <dbReference type="ARBA" id="ARBA00022692"/>
    </source>
</evidence>
<keyword evidence="8 10" id="KW-0175">Coiled coil</keyword>
<dbReference type="InterPro" id="IPR057476">
    <property type="entry name" value="Cux_N"/>
</dbReference>
<name>A0A8H6SWE2_MYCCL</name>
<evidence type="ECO:0000313" key="15">
    <source>
        <dbReference type="Proteomes" id="UP000613580"/>
    </source>
</evidence>
<comment type="caution">
    <text evidence="14">The sequence shown here is derived from an EMBL/GenBank/DDBJ whole genome shotgun (WGS) entry which is preliminary data.</text>
</comment>
<evidence type="ECO:0000313" key="14">
    <source>
        <dbReference type="EMBL" id="KAF7306052.1"/>
    </source>
</evidence>
<keyword evidence="15" id="KW-1185">Reference proteome</keyword>
<evidence type="ECO:0000256" key="8">
    <source>
        <dbReference type="ARBA" id="ARBA00023054"/>
    </source>
</evidence>
<dbReference type="GO" id="GO:0006891">
    <property type="term" value="P:intra-Golgi vesicle-mediated transport"/>
    <property type="evidence" value="ECO:0007669"/>
    <property type="project" value="InterPro"/>
</dbReference>
<organism evidence="14 15">
    <name type="scientific">Mycena chlorophos</name>
    <name type="common">Agaric fungus</name>
    <name type="synonym">Agaricus chlorophos</name>
    <dbReference type="NCBI Taxonomy" id="658473"/>
    <lineage>
        <taxon>Eukaryota</taxon>
        <taxon>Fungi</taxon>
        <taxon>Dikarya</taxon>
        <taxon>Basidiomycota</taxon>
        <taxon>Agaricomycotina</taxon>
        <taxon>Agaricomycetes</taxon>
        <taxon>Agaricomycetidae</taxon>
        <taxon>Agaricales</taxon>
        <taxon>Marasmiineae</taxon>
        <taxon>Mycenaceae</taxon>
        <taxon>Mycena</taxon>
    </lineage>
</organism>
<evidence type="ECO:0000256" key="7">
    <source>
        <dbReference type="ARBA" id="ARBA00023034"/>
    </source>
</evidence>
<evidence type="ECO:0000259" key="13">
    <source>
        <dbReference type="Pfam" id="PF25398"/>
    </source>
</evidence>
<evidence type="ECO:0000256" key="1">
    <source>
        <dbReference type="ARBA" id="ARBA00004409"/>
    </source>
</evidence>
<proteinExistence type="inferred from homology"/>
<feature type="coiled-coil region" evidence="10">
    <location>
        <begin position="80"/>
        <end position="107"/>
    </location>
</feature>
<dbReference type="AlphaFoldDB" id="A0A8H6SWE2"/>
<keyword evidence="9" id="KW-0472">Membrane</keyword>
<evidence type="ECO:0000256" key="6">
    <source>
        <dbReference type="ARBA" id="ARBA00022989"/>
    </source>
</evidence>
<evidence type="ECO:0000259" key="12">
    <source>
        <dbReference type="Pfam" id="PF08172"/>
    </source>
</evidence>
<feature type="region of interest" description="Disordered" evidence="11">
    <location>
        <begin position="389"/>
        <end position="415"/>
    </location>
</feature>
<evidence type="ECO:0000256" key="11">
    <source>
        <dbReference type="SAM" id="MobiDB-lite"/>
    </source>
</evidence>
<dbReference type="PANTHER" id="PTHR14043:SF2">
    <property type="entry name" value="HOMEOBOX PROTEIN CUT"/>
    <property type="match status" value="1"/>
</dbReference>
<keyword evidence="7" id="KW-0333">Golgi apparatus</keyword>
<feature type="coiled-coil region" evidence="10">
    <location>
        <begin position="531"/>
        <end position="579"/>
    </location>
</feature>
<comment type="subcellular location">
    <subcellularLocation>
        <location evidence="1">Golgi apparatus membrane</location>
        <topology evidence="1">Single-pass type IV membrane protein</topology>
    </subcellularLocation>
</comment>
<evidence type="ECO:0000256" key="2">
    <source>
        <dbReference type="ARBA" id="ARBA00006415"/>
    </source>
</evidence>
<evidence type="ECO:0000256" key="9">
    <source>
        <dbReference type="ARBA" id="ARBA00023136"/>
    </source>
</evidence>
<feature type="coiled-coil region" evidence="10">
    <location>
        <begin position="266"/>
        <end position="327"/>
    </location>
</feature>
<feature type="region of interest" description="Disordered" evidence="11">
    <location>
        <begin position="16"/>
        <end position="55"/>
    </location>
</feature>